<feature type="transmembrane region" description="Helical" evidence="2">
    <location>
        <begin position="195"/>
        <end position="213"/>
    </location>
</feature>
<dbReference type="Pfam" id="PF11992">
    <property type="entry name" value="TgpA_N"/>
    <property type="match status" value="1"/>
</dbReference>
<evidence type="ECO:0000259" key="3">
    <source>
        <dbReference type="SMART" id="SM00460"/>
    </source>
</evidence>
<dbReference type="InterPro" id="IPR002931">
    <property type="entry name" value="Transglutaminase-like"/>
</dbReference>
<dbReference type="SUPFAM" id="SSF54001">
    <property type="entry name" value="Cysteine proteinases"/>
    <property type="match status" value="1"/>
</dbReference>
<reference evidence="5" key="1">
    <citation type="journal article" date="2019" name="Int. J. Syst. Evol. Microbiol.">
        <title>The Global Catalogue of Microorganisms (GCM) 10K type strain sequencing project: providing services to taxonomists for standard genome sequencing and annotation.</title>
        <authorList>
            <consortium name="The Broad Institute Genomics Platform"/>
            <consortium name="The Broad Institute Genome Sequencing Center for Infectious Disease"/>
            <person name="Wu L."/>
            <person name="Ma J."/>
        </authorList>
    </citation>
    <scope>NUCLEOTIDE SEQUENCE [LARGE SCALE GENOMIC DNA]</scope>
    <source>
        <strain evidence="5">JCM 16949</strain>
    </source>
</reference>
<feature type="region of interest" description="Disordered" evidence="1">
    <location>
        <begin position="277"/>
        <end position="296"/>
    </location>
</feature>
<keyword evidence="2" id="KW-0472">Membrane</keyword>
<proteinExistence type="predicted"/>
<feature type="transmembrane region" description="Helical" evidence="2">
    <location>
        <begin position="63"/>
        <end position="87"/>
    </location>
</feature>
<dbReference type="InterPro" id="IPR038765">
    <property type="entry name" value="Papain-like_cys_pep_sf"/>
</dbReference>
<feature type="compositionally biased region" description="Pro residues" evidence="1">
    <location>
        <begin position="542"/>
        <end position="555"/>
    </location>
</feature>
<accession>A0ABP7FY21</accession>
<gene>
    <name evidence="4" type="ORF">GCM10022239_27300</name>
</gene>
<sequence length="766" mass="81202">MRAAGAWRISVALLFCFGVVTAGLYPLLQGILWWFGVFLVVVAVLGAAAASRAASPRRWLPTVVSSIVLLVILTLFFAARTAFLFLIPTLGTLVQFGDLGQAGALSISAQSGPAEVTFGIMFLLCLGIGSLAIVADLIAATWRRPALAGVPLAIVLGIPAFIGIDLTDLFVFMLAAIAWLVLLRAGQPLRQTGRTLGLGAVAVVVALVTPLVLPPVDESQATGDTFSGYLAGVNPVLNLGDDLRRNLPRTVLRYSSRTDSPTYLRLVSLQNFTAETWEPDPPTIERGNRPSTIGPVPGLAEDVGFEDETTWIDVSNLGSPWLPVPYPVTRVSGLSGDWFWDSEDLTLTSPDRAARGEAYRAESLLVQPTPQQLTSAGSVVPPGYQKYLDLPEGMPAIIADTARTVAGAATSNYGMAVALQEFFRDGDFTYSETAPVEQDYDGNGMEVLAKFLGARSGYCIHYASAMAVMARTLGIPSRVAVGFLPGTQEDDLVEGRVSFRVTTRDVHSWPELYFDGIGWTRFEPTPGLGFVPTYADEATPGVPIPPSTDPTPTSTPTPTSSPTSIAPPVDPDDPTVAGNAAAASLAWLWPALIVLAMLLLLLAPAIVRALQRSMRMRRLSRGSPAAATGWRELLQTAEDLGLGIEETTTPREAARAIAKAARLVDADAAALERTLGVVERESFGRPAVRADGDGRAPRLARASGGTGGSGAVQVEQVTRIASRMRASMGIRTRLIAALAPRSIWSRLVGLLGLPASARTAMVTRAG</sequence>
<evidence type="ECO:0000256" key="1">
    <source>
        <dbReference type="SAM" id="MobiDB-lite"/>
    </source>
</evidence>
<name>A0ABP7FY21_9MICO</name>
<dbReference type="Pfam" id="PF01841">
    <property type="entry name" value="Transglut_core"/>
    <property type="match status" value="1"/>
</dbReference>
<feature type="transmembrane region" description="Helical" evidence="2">
    <location>
        <begin position="170"/>
        <end position="186"/>
    </location>
</feature>
<dbReference type="Proteomes" id="UP001501004">
    <property type="component" value="Unassembled WGS sequence"/>
</dbReference>
<dbReference type="Gene3D" id="3.10.620.30">
    <property type="match status" value="1"/>
</dbReference>
<dbReference type="PANTHER" id="PTHR42736:SF1">
    <property type="entry name" value="PROTEIN-GLUTAMINE GAMMA-GLUTAMYLTRANSFERASE"/>
    <property type="match status" value="1"/>
</dbReference>
<feature type="transmembrane region" description="Helical" evidence="2">
    <location>
        <begin position="118"/>
        <end position="139"/>
    </location>
</feature>
<feature type="domain" description="Transglutaminase-like" evidence="3">
    <location>
        <begin position="451"/>
        <end position="526"/>
    </location>
</feature>
<dbReference type="InterPro" id="IPR052901">
    <property type="entry name" value="Bact_TGase-like"/>
</dbReference>
<keyword evidence="2" id="KW-1133">Transmembrane helix</keyword>
<dbReference type="PANTHER" id="PTHR42736">
    <property type="entry name" value="PROTEIN-GLUTAMINE GAMMA-GLUTAMYLTRANSFERASE"/>
    <property type="match status" value="1"/>
</dbReference>
<keyword evidence="5" id="KW-1185">Reference proteome</keyword>
<feature type="compositionally biased region" description="Low complexity" evidence="1">
    <location>
        <begin position="556"/>
        <end position="567"/>
    </location>
</feature>
<feature type="transmembrane region" description="Helical" evidence="2">
    <location>
        <begin position="146"/>
        <end position="164"/>
    </location>
</feature>
<evidence type="ECO:0000256" key="2">
    <source>
        <dbReference type="SAM" id="Phobius"/>
    </source>
</evidence>
<evidence type="ECO:0000313" key="5">
    <source>
        <dbReference type="Proteomes" id="UP001501004"/>
    </source>
</evidence>
<keyword evidence="2" id="KW-0812">Transmembrane</keyword>
<dbReference type="InterPro" id="IPR021878">
    <property type="entry name" value="TgpA_N"/>
</dbReference>
<evidence type="ECO:0000313" key="4">
    <source>
        <dbReference type="EMBL" id="GAA3750606.1"/>
    </source>
</evidence>
<comment type="caution">
    <text evidence="4">The sequence shown here is derived from an EMBL/GenBank/DDBJ whole genome shotgun (WGS) entry which is preliminary data.</text>
</comment>
<dbReference type="EMBL" id="BAABAE010000005">
    <property type="protein sequence ID" value="GAA3750606.1"/>
    <property type="molecule type" value="Genomic_DNA"/>
</dbReference>
<feature type="transmembrane region" description="Helical" evidence="2">
    <location>
        <begin position="7"/>
        <end position="25"/>
    </location>
</feature>
<feature type="transmembrane region" description="Helical" evidence="2">
    <location>
        <begin position="31"/>
        <end position="51"/>
    </location>
</feature>
<feature type="region of interest" description="Disordered" evidence="1">
    <location>
        <begin position="539"/>
        <end position="571"/>
    </location>
</feature>
<organism evidence="4 5">
    <name type="scientific">Leifsonella bigeumensis</name>
    <dbReference type="NCBI Taxonomy" id="433643"/>
    <lineage>
        <taxon>Bacteria</taxon>
        <taxon>Bacillati</taxon>
        <taxon>Actinomycetota</taxon>
        <taxon>Actinomycetes</taxon>
        <taxon>Micrococcales</taxon>
        <taxon>Microbacteriaceae</taxon>
        <taxon>Leifsonella</taxon>
    </lineage>
</organism>
<feature type="transmembrane region" description="Helical" evidence="2">
    <location>
        <begin position="587"/>
        <end position="610"/>
    </location>
</feature>
<dbReference type="SMART" id="SM00460">
    <property type="entry name" value="TGc"/>
    <property type="match status" value="1"/>
</dbReference>
<protein>
    <submittedName>
        <fullName evidence="4">DUF3488 and transglutaminase-like domain-containing protein</fullName>
    </submittedName>
</protein>